<keyword evidence="1" id="KW-0812">Transmembrane</keyword>
<sequence>MTISPVFAQSQFTQELVIKYVFDESGNADVTKQVRLTNRDQHVYPSEYVLAVPEDAVNISAFDQAGKVAVSLNTSGGQKQAVLQLNKKNFGIHNTTEFALVYRTRQMATEKNNVWTLTIPPLFSSELPADLTLEVILPKAWGIPFAIEPKPRDALTWTQEELGNASIKMMISNGTVTPTSLPADELAEGVADTPAGFSPYAGGVLGLIIVSIALISMYALQHI</sequence>
<evidence type="ECO:0000313" key="2">
    <source>
        <dbReference type="EMBL" id="OGK55571.1"/>
    </source>
</evidence>
<protein>
    <submittedName>
        <fullName evidence="2">Uncharacterized protein</fullName>
    </submittedName>
</protein>
<reference evidence="2 3" key="1">
    <citation type="journal article" date="2016" name="Nat. Commun.">
        <title>Thousands of microbial genomes shed light on interconnected biogeochemical processes in an aquifer system.</title>
        <authorList>
            <person name="Anantharaman K."/>
            <person name="Brown C.T."/>
            <person name="Hug L.A."/>
            <person name="Sharon I."/>
            <person name="Castelle C.J."/>
            <person name="Probst A.J."/>
            <person name="Thomas B.C."/>
            <person name="Singh A."/>
            <person name="Wilkins M.J."/>
            <person name="Karaoz U."/>
            <person name="Brodie E.L."/>
            <person name="Williams K.H."/>
            <person name="Hubbard S.S."/>
            <person name="Banfield J.F."/>
        </authorList>
    </citation>
    <scope>NUCLEOTIDE SEQUENCE [LARGE SCALE GENOMIC DNA]</scope>
</reference>
<organism evidence="2 3">
    <name type="scientific">Candidatus Roizmanbacteria bacterium RIFCSPLOWO2_01_FULL_45_11</name>
    <dbReference type="NCBI Taxonomy" id="1802070"/>
    <lineage>
        <taxon>Bacteria</taxon>
        <taxon>Candidatus Roizmaniibacteriota</taxon>
    </lineage>
</organism>
<evidence type="ECO:0000313" key="3">
    <source>
        <dbReference type="Proteomes" id="UP000178486"/>
    </source>
</evidence>
<gene>
    <name evidence="2" type="ORF">A3B56_00250</name>
</gene>
<dbReference type="Proteomes" id="UP000178486">
    <property type="component" value="Unassembled WGS sequence"/>
</dbReference>
<evidence type="ECO:0000256" key="1">
    <source>
        <dbReference type="SAM" id="Phobius"/>
    </source>
</evidence>
<dbReference type="AlphaFoldDB" id="A0A1F7JIZ6"/>
<dbReference type="EMBL" id="MGAU01000011">
    <property type="protein sequence ID" value="OGK55571.1"/>
    <property type="molecule type" value="Genomic_DNA"/>
</dbReference>
<keyword evidence="1" id="KW-1133">Transmembrane helix</keyword>
<feature type="transmembrane region" description="Helical" evidence="1">
    <location>
        <begin position="200"/>
        <end position="220"/>
    </location>
</feature>
<accession>A0A1F7JIZ6</accession>
<keyword evidence="1" id="KW-0472">Membrane</keyword>
<comment type="caution">
    <text evidence="2">The sequence shown here is derived from an EMBL/GenBank/DDBJ whole genome shotgun (WGS) entry which is preliminary data.</text>
</comment>
<proteinExistence type="predicted"/>
<name>A0A1F7JIZ6_9BACT</name>